<sequence length="210" mass="24176">MVTNSQNQKIEAALDNKELIKDITELFDINDINQNPLFYHIDEKGPESIYKISLDLNIANYEKLVLIDTKFLTFDGIENLLQQQNFEKCSVAHSKANLKNGPTQRITSVQQLDFTIAHSPFLRLVLPVTHLEQIKAELVTALSLGTDNSESRTILRKTRAQAKKQQQLPFDLNNPPPFFVRIKRVQEQKCAVWNMHRCFCKEKCGYNCIV</sequence>
<dbReference type="EMBL" id="SNRW01005013">
    <property type="protein sequence ID" value="KAA6385978.1"/>
    <property type="molecule type" value="Genomic_DNA"/>
</dbReference>
<dbReference type="Proteomes" id="UP000324800">
    <property type="component" value="Unassembled WGS sequence"/>
</dbReference>
<evidence type="ECO:0000313" key="1">
    <source>
        <dbReference type="EMBL" id="KAA6385978.1"/>
    </source>
</evidence>
<protein>
    <submittedName>
        <fullName evidence="1">Uncharacterized protein</fullName>
    </submittedName>
</protein>
<proteinExistence type="predicted"/>
<name>A0A5J4VTP1_9EUKA</name>
<dbReference type="AlphaFoldDB" id="A0A5J4VTP1"/>
<gene>
    <name evidence="1" type="ORF">EZS28_018495</name>
</gene>
<accession>A0A5J4VTP1</accession>
<organism evidence="1 2">
    <name type="scientific">Streblomastix strix</name>
    <dbReference type="NCBI Taxonomy" id="222440"/>
    <lineage>
        <taxon>Eukaryota</taxon>
        <taxon>Metamonada</taxon>
        <taxon>Preaxostyla</taxon>
        <taxon>Oxymonadida</taxon>
        <taxon>Streblomastigidae</taxon>
        <taxon>Streblomastix</taxon>
    </lineage>
</organism>
<evidence type="ECO:0000313" key="2">
    <source>
        <dbReference type="Proteomes" id="UP000324800"/>
    </source>
</evidence>
<comment type="caution">
    <text evidence="1">The sequence shown here is derived from an EMBL/GenBank/DDBJ whole genome shotgun (WGS) entry which is preliminary data.</text>
</comment>
<reference evidence="1 2" key="1">
    <citation type="submission" date="2019-03" db="EMBL/GenBank/DDBJ databases">
        <title>Single cell metagenomics reveals metabolic interactions within the superorganism composed of flagellate Streblomastix strix and complex community of Bacteroidetes bacteria on its surface.</title>
        <authorList>
            <person name="Treitli S.C."/>
            <person name="Kolisko M."/>
            <person name="Husnik F."/>
            <person name="Keeling P."/>
            <person name="Hampl V."/>
        </authorList>
    </citation>
    <scope>NUCLEOTIDE SEQUENCE [LARGE SCALE GENOMIC DNA]</scope>
    <source>
        <strain evidence="1">ST1C</strain>
    </source>
</reference>